<dbReference type="Gene3D" id="2.60.40.380">
    <property type="entry name" value="Purple acid phosphatase-like, N-terminal"/>
    <property type="match status" value="1"/>
</dbReference>
<feature type="compositionally biased region" description="Acidic residues" evidence="1">
    <location>
        <begin position="330"/>
        <end position="359"/>
    </location>
</feature>
<feature type="compositionally biased region" description="Basic and acidic residues" evidence="1">
    <location>
        <begin position="282"/>
        <end position="291"/>
    </location>
</feature>
<evidence type="ECO:0000313" key="3">
    <source>
        <dbReference type="EMBL" id="PIP73345.1"/>
    </source>
</evidence>
<organism evidence="3 4">
    <name type="scientific">Candidatus Lloydbacteria bacterium CG22_combo_CG10-13_8_21_14_all_47_15</name>
    <dbReference type="NCBI Taxonomy" id="1974635"/>
    <lineage>
        <taxon>Bacteria</taxon>
        <taxon>Candidatus Lloydiibacteriota</taxon>
    </lineage>
</organism>
<accession>A0A2H0CTT6</accession>
<feature type="compositionally biased region" description="Low complexity" evidence="1">
    <location>
        <begin position="141"/>
        <end position="159"/>
    </location>
</feature>
<feature type="region of interest" description="Disordered" evidence="1">
    <location>
        <begin position="132"/>
        <end position="168"/>
    </location>
</feature>
<evidence type="ECO:0000259" key="2">
    <source>
        <dbReference type="Pfam" id="PF16656"/>
    </source>
</evidence>
<name>A0A2H0CTT6_9BACT</name>
<comment type="caution">
    <text evidence="3">The sequence shown here is derived from an EMBL/GenBank/DDBJ whole genome shotgun (WGS) entry which is preliminary data.</text>
</comment>
<feature type="region of interest" description="Disordered" evidence="1">
    <location>
        <begin position="248"/>
        <end position="291"/>
    </location>
</feature>
<dbReference type="InterPro" id="IPR008963">
    <property type="entry name" value="Purple_acid_Pase-like_N"/>
</dbReference>
<evidence type="ECO:0000256" key="1">
    <source>
        <dbReference type="SAM" id="MobiDB-lite"/>
    </source>
</evidence>
<dbReference type="EMBL" id="PCTL01000022">
    <property type="protein sequence ID" value="PIP73345.1"/>
    <property type="molecule type" value="Genomic_DNA"/>
</dbReference>
<sequence>MNNNIDEQLKKMKRNPLSQKEKEMLWSRIQTRIEKKSIFNWLTSGLPISFSHNSRFMLALALALILASSGAGTVLAANNAKPGDILFPIDIAAEKIRLVISTKDKQDMLRVQFAEERLHEVRILIAFENSPGDNTAGNKQTASSTAASATSTDTIASSTPSRHSKKTEKALAQAIAHLEKAQNILEEHGNSEALASLETVIADFSAQYQYTGNQNGNIEKIKEIKVKVKEKKERIEIVIQTKKDNERKKFELEDDDGDSDKDEEDNESDDDEDGDSGQSNSNDEKGGSEHGNKVIVCHKDTHTIRISENALPTHLAHGDEEGRCDTDASGNDEEYDADDDEEEGDADDDDNEDDNEDDNTATSTPDTTAPVLSNIFSAPATSTNATTTAEISWHTDESATSKVSYSVTTGFFSSSTAIKSSIFETTLVLTHILKLSDLNASTTYYFIVESSDVAGNTATSSEHSFTTS</sequence>
<feature type="region of interest" description="Disordered" evidence="1">
    <location>
        <begin position="311"/>
        <end position="372"/>
    </location>
</feature>
<dbReference type="InterPro" id="IPR015914">
    <property type="entry name" value="PAPs_N"/>
</dbReference>
<dbReference type="AlphaFoldDB" id="A0A2H0CTT6"/>
<dbReference type="Pfam" id="PF16656">
    <property type="entry name" value="Pur_ac_phosph_N"/>
    <property type="match status" value="1"/>
</dbReference>
<dbReference type="GO" id="GO:0046872">
    <property type="term" value="F:metal ion binding"/>
    <property type="evidence" value="ECO:0007669"/>
    <property type="project" value="InterPro"/>
</dbReference>
<feature type="compositionally biased region" description="Basic and acidic residues" evidence="1">
    <location>
        <begin position="316"/>
        <end position="326"/>
    </location>
</feature>
<proteinExistence type="predicted"/>
<gene>
    <name evidence="3" type="ORF">COW88_02285</name>
</gene>
<evidence type="ECO:0000313" key="4">
    <source>
        <dbReference type="Proteomes" id="UP000230638"/>
    </source>
</evidence>
<feature type="compositionally biased region" description="Polar residues" evidence="1">
    <location>
        <begin position="360"/>
        <end position="372"/>
    </location>
</feature>
<dbReference type="GO" id="GO:0003993">
    <property type="term" value="F:acid phosphatase activity"/>
    <property type="evidence" value="ECO:0007669"/>
    <property type="project" value="InterPro"/>
</dbReference>
<dbReference type="Proteomes" id="UP000230638">
    <property type="component" value="Unassembled WGS sequence"/>
</dbReference>
<feature type="compositionally biased region" description="Acidic residues" evidence="1">
    <location>
        <begin position="252"/>
        <end position="275"/>
    </location>
</feature>
<reference evidence="3 4" key="1">
    <citation type="submission" date="2017-09" db="EMBL/GenBank/DDBJ databases">
        <title>Depth-based differentiation of microbial function through sediment-hosted aquifers and enrichment of novel symbionts in the deep terrestrial subsurface.</title>
        <authorList>
            <person name="Probst A.J."/>
            <person name="Ladd B."/>
            <person name="Jarett J.K."/>
            <person name="Geller-Mcgrath D.E."/>
            <person name="Sieber C.M."/>
            <person name="Emerson J.B."/>
            <person name="Anantharaman K."/>
            <person name="Thomas B.C."/>
            <person name="Malmstrom R."/>
            <person name="Stieglmeier M."/>
            <person name="Klingl A."/>
            <person name="Woyke T."/>
            <person name="Ryan C.M."/>
            <person name="Banfield J.F."/>
        </authorList>
    </citation>
    <scope>NUCLEOTIDE SEQUENCE [LARGE SCALE GENOMIC DNA]</scope>
    <source>
        <strain evidence="3">CG22_combo_CG10-13_8_21_14_all_47_15</strain>
    </source>
</reference>
<dbReference type="SUPFAM" id="SSF49363">
    <property type="entry name" value="Purple acid phosphatase, N-terminal domain"/>
    <property type="match status" value="1"/>
</dbReference>
<feature type="domain" description="Purple acid phosphatase N-terminal" evidence="2">
    <location>
        <begin position="381"/>
        <end position="467"/>
    </location>
</feature>
<protein>
    <recommendedName>
        <fullName evidence="2">Purple acid phosphatase N-terminal domain-containing protein</fullName>
    </recommendedName>
</protein>